<accession>W9DPX0</accession>
<gene>
    <name evidence="1" type="ORF">MettiDRAFT_0807</name>
</gene>
<keyword evidence="2" id="KW-1185">Reference proteome</keyword>
<name>W9DPX0_METTI</name>
<evidence type="ECO:0000313" key="2">
    <source>
        <dbReference type="Proteomes" id="UP000019483"/>
    </source>
</evidence>
<dbReference type="OrthoDB" id="126119at2157"/>
<proteinExistence type="predicted"/>
<reference evidence="1 2" key="1">
    <citation type="submission" date="2013-08" db="EMBL/GenBank/DDBJ databases">
        <authorList>
            <consortium name="DOE Joint Genome Institute"/>
            <person name="Eisen J."/>
            <person name="Huntemann M."/>
            <person name="Han J."/>
            <person name="Chen A."/>
            <person name="Kyrpides N."/>
            <person name="Mavromatis K."/>
            <person name="Markowitz V."/>
            <person name="Palaniappan K."/>
            <person name="Ivanova N."/>
            <person name="Schaumberg A."/>
            <person name="Pati A."/>
            <person name="Liolios K."/>
            <person name="Nordberg H.P."/>
            <person name="Cantor M.N."/>
            <person name="Hua S.X."/>
            <person name="Woyke T."/>
        </authorList>
    </citation>
    <scope>NUCLEOTIDE SEQUENCE [LARGE SCALE GENOMIC DNA]</scope>
    <source>
        <strain evidence="1 2">DSM 2278</strain>
    </source>
</reference>
<comment type="caution">
    <text evidence="1">The sequence shown here is derived from an EMBL/GenBank/DDBJ whole genome shotgun (WGS) entry which is preliminary data.</text>
</comment>
<dbReference type="AlphaFoldDB" id="W9DPX0"/>
<evidence type="ECO:0000313" key="1">
    <source>
        <dbReference type="EMBL" id="ETA67383.1"/>
    </source>
</evidence>
<sequence length="105" mass="11541">MASSLVMRRLSCIEPKNRVRMEVRLEAELANIIRKNALNPSDIANIGIEKVLVGQGYFPAIAVKADPCLLLDPEVLTTIQDNNMNVSTILNTGARILLREKGLLA</sequence>
<dbReference type="RefSeq" id="WP_023844519.1">
    <property type="nucleotide sequence ID" value="NZ_AZAJ01000001.1"/>
</dbReference>
<protein>
    <submittedName>
        <fullName evidence="1">Uncharacterized protein</fullName>
    </submittedName>
</protein>
<dbReference type="GeneID" id="96961588"/>
<organism evidence="1 2">
    <name type="scientific">Methanolobus tindarius DSM 2278</name>
    <dbReference type="NCBI Taxonomy" id="1090322"/>
    <lineage>
        <taxon>Archaea</taxon>
        <taxon>Methanobacteriati</taxon>
        <taxon>Methanobacteriota</taxon>
        <taxon>Stenosarchaea group</taxon>
        <taxon>Methanomicrobia</taxon>
        <taxon>Methanosarcinales</taxon>
        <taxon>Methanosarcinaceae</taxon>
        <taxon>Methanolobus</taxon>
    </lineage>
</organism>
<dbReference type="EMBL" id="AZAJ01000001">
    <property type="protein sequence ID" value="ETA67383.1"/>
    <property type="molecule type" value="Genomic_DNA"/>
</dbReference>
<dbReference type="Proteomes" id="UP000019483">
    <property type="component" value="Unassembled WGS sequence"/>
</dbReference>